<evidence type="ECO:0000313" key="3">
    <source>
        <dbReference type="Proteomes" id="UP000275395"/>
    </source>
</evidence>
<name>A0A3L6ZIX2_9MICO</name>
<keyword evidence="1" id="KW-0812">Transmembrane</keyword>
<keyword evidence="1" id="KW-0472">Membrane</keyword>
<dbReference type="EMBL" id="RCUW01000018">
    <property type="protein sequence ID" value="RLP67655.1"/>
    <property type="molecule type" value="Genomic_DNA"/>
</dbReference>
<gene>
    <name evidence="2" type="ORF">D9V30_13285</name>
</gene>
<accession>A0A3L6ZIX2</accession>
<feature type="transmembrane region" description="Helical" evidence="1">
    <location>
        <begin position="6"/>
        <end position="24"/>
    </location>
</feature>
<sequence length="64" mass="7793">MCVELFLPFSFAALLYVLILWIALTTPPRPPQLPDPTLREEWNSAVFRIRNSVERIRRKWRRRR</sequence>
<dbReference type="AlphaFoldDB" id="A0A3L6ZIX2"/>
<proteinExistence type="predicted"/>
<evidence type="ECO:0000256" key="1">
    <source>
        <dbReference type="SAM" id="Phobius"/>
    </source>
</evidence>
<comment type="caution">
    <text evidence="2">The sequence shown here is derived from an EMBL/GenBank/DDBJ whole genome shotgun (WGS) entry which is preliminary data.</text>
</comment>
<protein>
    <submittedName>
        <fullName evidence="2">Uncharacterized protein</fullName>
    </submittedName>
</protein>
<reference evidence="2 3" key="1">
    <citation type="submission" date="2018-10" db="EMBL/GenBank/DDBJ databases">
        <authorList>
            <person name="Li J."/>
        </authorList>
    </citation>
    <scope>NUCLEOTIDE SEQUENCE [LARGE SCALE GENOMIC DNA]</scope>
    <source>
        <strain evidence="2 3">JCM 30549</strain>
    </source>
</reference>
<organism evidence="2 3">
    <name type="scientific">Mycetocola reblochoni</name>
    <dbReference type="NCBI Taxonomy" id="331618"/>
    <lineage>
        <taxon>Bacteria</taxon>
        <taxon>Bacillati</taxon>
        <taxon>Actinomycetota</taxon>
        <taxon>Actinomycetes</taxon>
        <taxon>Micrococcales</taxon>
        <taxon>Microbacteriaceae</taxon>
        <taxon>Mycetocola</taxon>
    </lineage>
</organism>
<dbReference type="Proteomes" id="UP000275395">
    <property type="component" value="Unassembled WGS sequence"/>
</dbReference>
<keyword evidence="1" id="KW-1133">Transmembrane helix</keyword>
<evidence type="ECO:0000313" key="2">
    <source>
        <dbReference type="EMBL" id="RLP67655.1"/>
    </source>
</evidence>